<dbReference type="AlphaFoldDB" id="A0A2W7RD49"/>
<keyword evidence="7" id="KW-0472">Membrane</keyword>
<evidence type="ECO:0000256" key="4">
    <source>
        <dbReference type="ARBA" id="ARBA00022764"/>
    </source>
</evidence>
<feature type="transmembrane region" description="Helical" evidence="7">
    <location>
        <begin position="397"/>
        <end position="416"/>
    </location>
</feature>
<keyword evidence="7" id="KW-0812">Transmembrane</keyword>
<dbReference type="EMBL" id="QKZU01000016">
    <property type="protein sequence ID" value="PZX52109.1"/>
    <property type="molecule type" value="Genomic_DNA"/>
</dbReference>
<evidence type="ECO:0000256" key="3">
    <source>
        <dbReference type="ARBA" id="ARBA00022737"/>
    </source>
</evidence>
<dbReference type="RefSeq" id="WP_086502808.1">
    <property type="nucleotide sequence ID" value="NZ_MSSV01000020.1"/>
</dbReference>
<keyword evidence="6" id="KW-0119">Carbohydrate metabolism</keyword>
<comment type="caution">
    <text evidence="9">The sequence shown here is derived from an EMBL/GenBank/DDBJ whole genome shotgun (WGS) entry which is preliminary data.</text>
</comment>
<dbReference type="Proteomes" id="UP000249115">
    <property type="component" value="Unassembled WGS sequence"/>
</dbReference>
<dbReference type="PANTHER" id="PTHR46093:SF18">
    <property type="entry name" value="FIBRONECTIN TYPE-III DOMAIN-CONTAINING PROTEIN"/>
    <property type="match status" value="1"/>
</dbReference>
<dbReference type="Gene3D" id="2.120.10.80">
    <property type="entry name" value="Kelch-type beta propeller"/>
    <property type="match status" value="1"/>
</dbReference>
<evidence type="ECO:0000256" key="7">
    <source>
        <dbReference type="SAM" id="Phobius"/>
    </source>
</evidence>
<dbReference type="Proteomes" id="UP000321927">
    <property type="component" value="Unassembled WGS sequence"/>
</dbReference>
<dbReference type="Pfam" id="PF24996">
    <property type="entry name" value="NANM"/>
    <property type="match status" value="2"/>
</dbReference>
<evidence type="ECO:0000313" key="12">
    <source>
        <dbReference type="Proteomes" id="UP000321927"/>
    </source>
</evidence>
<keyword evidence="12" id="KW-1185">Reference proteome</keyword>
<keyword evidence="7" id="KW-1133">Transmembrane helix</keyword>
<dbReference type="SUPFAM" id="SSF117281">
    <property type="entry name" value="Kelch motif"/>
    <property type="match status" value="1"/>
</dbReference>
<proteinExistence type="predicted"/>
<dbReference type="InterPro" id="IPR015915">
    <property type="entry name" value="Kelch-typ_b-propeller"/>
</dbReference>
<name>A0A2W7RD49_9BACT</name>
<keyword evidence="4" id="KW-0574">Periplasm</keyword>
<evidence type="ECO:0000313" key="9">
    <source>
        <dbReference type="EMBL" id="PZX52109.1"/>
    </source>
</evidence>
<protein>
    <submittedName>
        <fullName evidence="9">Cyclically-permuted mutarotase family protein</fullName>
    </submittedName>
</protein>
<keyword evidence="2 8" id="KW-0732">Signal</keyword>
<evidence type="ECO:0000256" key="8">
    <source>
        <dbReference type="SAM" id="SignalP"/>
    </source>
</evidence>
<gene>
    <name evidence="10" type="ORF">ESW18_17820</name>
    <name evidence="9" type="ORF">LV84_03518</name>
</gene>
<dbReference type="EMBL" id="VORV01000015">
    <property type="protein sequence ID" value="TXD76127.1"/>
    <property type="molecule type" value="Genomic_DNA"/>
</dbReference>
<organism evidence="9 11">
    <name type="scientific">Algoriphagus ratkowskyi</name>
    <dbReference type="NCBI Taxonomy" id="57028"/>
    <lineage>
        <taxon>Bacteria</taxon>
        <taxon>Pseudomonadati</taxon>
        <taxon>Bacteroidota</taxon>
        <taxon>Cytophagia</taxon>
        <taxon>Cytophagales</taxon>
        <taxon>Cyclobacteriaceae</taxon>
        <taxon>Algoriphagus</taxon>
    </lineage>
</organism>
<dbReference type="PANTHER" id="PTHR46093">
    <property type="entry name" value="ACYL-COA-BINDING DOMAIN-CONTAINING PROTEIN 5"/>
    <property type="match status" value="1"/>
</dbReference>
<keyword evidence="1" id="KW-0880">Kelch repeat</keyword>
<evidence type="ECO:0000256" key="5">
    <source>
        <dbReference type="ARBA" id="ARBA00023235"/>
    </source>
</evidence>
<dbReference type="OrthoDB" id="9803597at2"/>
<evidence type="ECO:0000256" key="6">
    <source>
        <dbReference type="ARBA" id="ARBA00023277"/>
    </source>
</evidence>
<evidence type="ECO:0000313" key="10">
    <source>
        <dbReference type="EMBL" id="TXD76127.1"/>
    </source>
</evidence>
<evidence type="ECO:0000313" key="11">
    <source>
        <dbReference type="Proteomes" id="UP000249115"/>
    </source>
</evidence>
<dbReference type="GO" id="GO:0016853">
    <property type="term" value="F:isomerase activity"/>
    <property type="evidence" value="ECO:0007669"/>
    <property type="project" value="UniProtKB-KW"/>
</dbReference>
<keyword evidence="5" id="KW-0413">Isomerase</keyword>
<evidence type="ECO:0000256" key="2">
    <source>
        <dbReference type="ARBA" id="ARBA00022729"/>
    </source>
</evidence>
<accession>A0A2W7RD49</accession>
<dbReference type="InterPro" id="IPR056734">
    <property type="entry name" value="NANM"/>
</dbReference>
<sequence length="426" mass="46035">MKLYLPLVYFLLLIFTQSLCAQDHFELKWDQIATLPAIDGKESLGFAGMYAGEHKGVIIMAGGANFPDGLPWEGGVKRWWDKIYVLQTKGDGFEWNSKVRGLLPENLGYGAAVSTPDGLLLIGGENASGPKKSVYLLSWNSSSEEVEVTNFPDLPIPLSHSSAAIIGSKVYLAGGESSHTSGDFWALELKDSPPIWEPLPSWPGPARSNAALIAQSNGSEEKLYLIGGRKKTDSGVSDLFSDVYSYDPYGSSWSIEENILDSAGHKITLSAFAAAAVGSSHILVFGGVKGENFSWLEETAGKLSSSSLDSLLREELISERNQLLNNHPGFSKQVLAYHTITKTWTTLEQLPFNSPVNTMAVAFGDAILLPSGEIFPGVRSPQIQRLTIANIQGFGTLNYLVLIGALSIVIVIGVIISKKYFNASTS</sequence>
<evidence type="ECO:0000256" key="1">
    <source>
        <dbReference type="ARBA" id="ARBA00022441"/>
    </source>
</evidence>
<feature type="chain" id="PRO_5015969677" evidence="8">
    <location>
        <begin position="22"/>
        <end position="426"/>
    </location>
</feature>
<keyword evidence="3" id="KW-0677">Repeat</keyword>
<feature type="signal peptide" evidence="8">
    <location>
        <begin position="1"/>
        <end position="21"/>
    </location>
</feature>
<reference evidence="9 11" key="1">
    <citation type="submission" date="2018-06" db="EMBL/GenBank/DDBJ databases">
        <title>Genomic Encyclopedia of Archaeal and Bacterial Type Strains, Phase II (KMG-II): from individual species to whole genera.</title>
        <authorList>
            <person name="Goeker M."/>
        </authorList>
    </citation>
    <scope>NUCLEOTIDE SEQUENCE [LARGE SCALE GENOMIC DNA]</scope>
    <source>
        <strain evidence="9 11">DSM 22686</strain>
    </source>
</reference>
<reference evidence="10 12" key="2">
    <citation type="submission" date="2019-08" db="EMBL/GenBank/DDBJ databases">
        <title>Genome of Algoriphagus ratkowskyi IC026.</title>
        <authorList>
            <person name="Bowman J.P."/>
        </authorList>
    </citation>
    <scope>NUCLEOTIDE SEQUENCE [LARGE SCALE GENOMIC DNA]</scope>
    <source>
        <strain evidence="10 12">IC026</strain>
    </source>
</reference>